<keyword evidence="5" id="KW-1185">Reference proteome</keyword>
<dbReference type="AlphaFoldDB" id="A0A6A7B0X8"/>
<dbReference type="GO" id="GO:0000981">
    <property type="term" value="F:DNA-binding transcription factor activity, RNA polymerase II-specific"/>
    <property type="evidence" value="ECO:0007669"/>
    <property type="project" value="InterPro"/>
</dbReference>
<feature type="region of interest" description="Disordered" evidence="2">
    <location>
        <begin position="207"/>
        <end position="245"/>
    </location>
</feature>
<organism evidence="4 5">
    <name type="scientific">Plenodomus tracheiphilus IPT5</name>
    <dbReference type="NCBI Taxonomy" id="1408161"/>
    <lineage>
        <taxon>Eukaryota</taxon>
        <taxon>Fungi</taxon>
        <taxon>Dikarya</taxon>
        <taxon>Ascomycota</taxon>
        <taxon>Pezizomycotina</taxon>
        <taxon>Dothideomycetes</taxon>
        <taxon>Pleosporomycetidae</taxon>
        <taxon>Pleosporales</taxon>
        <taxon>Pleosporineae</taxon>
        <taxon>Leptosphaeriaceae</taxon>
        <taxon>Plenodomus</taxon>
    </lineage>
</organism>
<dbReference type="OrthoDB" id="3862662at2759"/>
<reference evidence="4" key="1">
    <citation type="submission" date="2020-01" db="EMBL/GenBank/DDBJ databases">
        <authorList>
            <consortium name="DOE Joint Genome Institute"/>
            <person name="Haridas S."/>
            <person name="Albert R."/>
            <person name="Binder M."/>
            <person name="Bloem J."/>
            <person name="Labutti K."/>
            <person name="Salamov A."/>
            <person name="Andreopoulos B."/>
            <person name="Baker S.E."/>
            <person name="Barry K."/>
            <person name="Bills G."/>
            <person name="Bluhm B.H."/>
            <person name="Cannon C."/>
            <person name="Castanera R."/>
            <person name="Culley D.E."/>
            <person name="Daum C."/>
            <person name="Ezra D."/>
            <person name="Gonzalez J.B."/>
            <person name="Henrissat B."/>
            <person name="Kuo A."/>
            <person name="Liang C."/>
            <person name="Lipzen A."/>
            <person name="Lutzoni F."/>
            <person name="Magnuson J."/>
            <person name="Mondo S."/>
            <person name="Nolan M."/>
            <person name="Ohm R."/>
            <person name="Pangilinan J."/>
            <person name="Park H.-J."/>
            <person name="Ramirez L."/>
            <person name="Alfaro M."/>
            <person name="Sun H."/>
            <person name="Tritt A."/>
            <person name="Yoshinaga Y."/>
            <person name="Zwiers L.-H."/>
            <person name="Turgeon B.G."/>
            <person name="Goodwin S.B."/>
            <person name="Spatafora J.W."/>
            <person name="Crous P.W."/>
            <person name="Grigoriev I.V."/>
        </authorList>
    </citation>
    <scope>NUCLEOTIDE SEQUENCE</scope>
    <source>
        <strain evidence="4">IPT5</strain>
    </source>
</reference>
<dbReference type="PANTHER" id="PTHR47655:SF2">
    <property type="entry name" value="QUINIC ACID UTILIZATION ACTIVATOR"/>
    <property type="match status" value="1"/>
</dbReference>
<evidence type="ECO:0000313" key="5">
    <source>
        <dbReference type="Proteomes" id="UP000799423"/>
    </source>
</evidence>
<evidence type="ECO:0000313" key="4">
    <source>
        <dbReference type="EMBL" id="KAF2849161.1"/>
    </source>
</evidence>
<dbReference type="Gene3D" id="4.10.240.10">
    <property type="entry name" value="Zn(2)-C6 fungal-type DNA-binding domain"/>
    <property type="match status" value="1"/>
</dbReference>
<dbReference type="SUPFAM" id="SSF57701">
    <property type="entry name" value="Zn2/Cys6 DNA-binding domain"/>
    <property type="match status" value="1"/>
</dbReference>
<dbReference type="InterPro" id="IPR001138">
    <property type="entry name" value="Zn2Cys6_DnaBD"/>
</dbReference>
<dbReference type="PANTHER" id="PTHR47655">
    <property type="entry name" value="QUINIC ACID UTILIZATION ACTIVATOR"/>
    <property type="match status" value="1"/>
</dbReference>
<evidence type="ECO:0000259" key="3">
    <source>
        <dbReference type="PROSITE" id="PS50048"/>
    </source>
</evidence>
<dbReference type="PROSITE" id="PS00463">
    <property type="entry name" value="ZN2_CY6_FUNGAL_1"/>
    <property type="match status" value="1"/>
</dbReference>
<dbReference type="GO" id="GO:0008270">
    <property type="term" value="F:zinc ion binding"/>
    <property type="evidence" value="ECO:0007669"/>
    <property type="project" value="InterPro"/>
</dbReference>
<dbReference type="GO" id="GO:0045944">
    <property type="term" value="P:positive regulation of transcription by RNA polymerase II"/>
    <property type="evidence" value="ECO:0007669"/>
    <property type="project" value="TreeGrafter"/>
</dbReference>
<dbReference type="CDD" id="cd00067">
    <property type="entry name" value="GAL4"/>
    <property type="match status" value="1"/>
</dbReference>
<accession>A0A6A7B0X8</accession>
<proteinExistence type="predicted"/>
<evidence type="ECO:0000256" key="1">
    <source>
        <dbReference type="ARBA" id="ARBA00023242"/>
    </source>
</evidence>
<sequence length="257" mass="28858">MEDSNTVHPIACESCRNKKSKCDRELPVCSQCSATGTSCRYPPMNKRGIPSGYISLIEQRLLDTETIVIELLSAIHNSQIPIEPHRLNQDNREALAAMSQKQAKTKKIDEWKEFPILTDEQRHAWWRKKRELLAQLSHSSRSVILHESPAQSEEWSATPITSGHEGLLVQPDLLVGPSIRESQYPITSWQPSQEVIVTPNVFADSTISQNPASESSHLDLMLPEDDPPYDNSSAPPTMNANSLGSQYGATGHWRKYF</sequence>
<dbReference type="Pfam" id="PF00172">
    <property type="entry name" value="Zn_clus"/>
    <property type="match status" value="1"/>
</dbReference>
<keyword evidence="1" id="KW-0539">Nucleus</keyword>
<feature type="compositionally biased region" description="Polar residues" evidence="2">
    <location>
        <begin position="230"/>
        <end position="245"/>
    </location>
</feature>
<name>A0A6A7B0X8_9PLEO</name>
<dbReference type="Proteomes" id="UP000799423">
    <property type="component" value="Unassembled WGS sequence"/>
</dbReference>
<protein>
    <recommendedName>
        <fullName evidence="3">Zn(2)-C6 fungal-type domain-containing protein</fullName>
    </recommendedName>
</protein>
<dbReference type="InterPro" id="IPR036864">
    <property type="entry name" value="Zn2-C6_fun-type_DNA-bd_sf"/>
</dbReference>
<gene>
    <name evidence="4" type="ORF">T440DRAFT_556104</name>
</gene>
<feature type="domain" description="Zn(2)-C6 fungal-type" evidence="3">
    <location>
        <begin position="11"/>
        <end position="41"/>
    </location>
</feature>
<evidence type="ECO:0000256" key="2">
    <source>
        <dbReference type="SAM" id="MobiDB-lite"/>
    </source>
</evidence>
<dbReference type="PROSITE" id="PS50048">
    <property type="entry name" value="ZN2_CY6_FUNGAL_2"/>
    <property type="match status" value="1"/>
</dbReference>
<dbReference type="InterPro" id="IPR052783">
    <property type="entry name" value="Metabolic/Drug-Res_Regulator"/>
</dbReference>
<dbReference type="SMART" id="SM00066">
    <property type="entry name" value="GAL4"/>
    <property type="match status" value="1"/>
</dbReference>
<dbReference type="EMBL" id="MU006313">
    <property type="protein sequence ID" value="KAF2849161.1"/>
    <property type="molecule type" value="Genomic_DNA"/>
</dbReference>